<keyword evidence="2" id="KW-0349">Heme</keyword>
<dbReference type="AlphaFoldDB" id="A0A9X6UJD6"/>
<gene>
    <name evidence="7" type="ORF">CN475_23130</name>
</gene>
<proteinExistence type="inferred from homology"/>
<keyword evidence="5" id="KW-0408">Iron</keyword>
<dbReference type="EMBL" id="NTXW01000044">
    <property type="protein sequence ID" value="PEQ83430.1"/>
    <property type="molecule type" value="Genomic_DNA"/>
</dbReference>
<dbReference type="GO" id="GO:0004497">
    <property type="term" value="F:monooxygenase activity"/>
    <property type="evidence" value="ECO:0007669"/>
    <property type="project" value="UniProtKB-KW"/>
</dbReference>
<dbReference type="Gene3D" id="1.10.630.10">
    <property type="entry name" value="Cytochrome P450"/>
    <property type="match status" value="1"/>
</dbReference>
<reference evidence="7 8" key="1">
    <citation type="submission" date="2017-09" db="EMBL/GenBank/DDBJ databases">
        <title>Large-scale bioinformatics analysis of Bacillus genomes uncovers conserved roles of natural products in bacterial physiology.</title>
        <authorList>
            <consortium name="Agbiome Team Llc"/>
            <person name="Bleich R.M."/>
            <person name="Kirk G.J."/>
            <person name="Santa Maria K.C."/>
            <person name="Allen S.E."/>
            <person name="Farag S."/>
            <person name="Shank E.A."/>
            <person name="Bowers A."/>
        </authorList>
    </citation>
    <scope>NUCLEOTIDE SEQUENCE [LARGE SCALE GENOMIC DNA]</scope>
    <source>
        <strain evidence="7 8">AFS006334</strain>
    </source>
</reference>
<accession>A0A9X6UJD6</accession>
<sequence>MENIKMKNKGLGLVKPVKELISQEAKLDPFTWFEKMRVTQPIRYDEERGCWDVFCYDDILSILKNYNDFSSNRPEPVLVSSIIRMDPPRHTQMRGIISNAFTPRLIKDLEPRIKDIAGKLINETLVRESMEVIQDFSYALAIIVIADLLGVPSEDHYLFKKWSDIIAKGASDDSPSALKEVIREKNEVREELNNYFSRIVSERKRNPQNDLITKLVEARIDGKGLTDIEILEFCHLLLVAGNETTTNLIANFIRRMAEDKSLEEQLRLNPGLIKNAIEETLRFYPPVLNTSRFAANDYKLRGHQINKGDQIVLWIGSANRDEQQFENPNKFDINRSSIKHLTFGQSIHFCLGAPLARLEAQIAIQILLEMIKDIEFNTAKLNPIQSCLVYGCTTLPIKFKSFQCKS</sequence>
<keyword evidence="6" id="KW-0503">Monooxygenase</keyword>
<keyword evidence="4" id="KW-0560">Oxidoreductase</keyword>
<dbReference type="Proteomes" id="UP000219869">
    <property type="component" value="Unassembled WGS sequence"/>
</dbReference>
<dbReference type="SUPFAM" id="SSF48264">
    <property type="entry name" value="Cytochrome P450"/>
    <property type="match status" value="1"/>
</dbReference>
<dbReference type="InterPro" id="IPR036396">
    <property type="entry name" value="Cyt_P450_sf"/>
</dbReference>
<evidence type="ECO:0000256" key="5">
    <source>
        <dbReference type="ARBA" id="ARBA00023004"/>
    </source>
</evidence>
<dbReference type="FunFam" id="1.10.630.10:FF:000018">
    <property type="entry name" value="Cytochrome P450 monooxygenase"/>
    <property type="match status" value="1"/>
</dbReference>
<dbReference type="PANTHER" id="PTHR46696">
    <property type="entry name" value="P450, PUTATIVE (EUROFUNG)-RELATED"/>
    <property type="match status" value="1"/>
</dbReference>
<evidence type="ECO:0000256" key="3">
    <source>
        <dbReference type="ARBA" id="ARBA00022723"/>
    </source>
</evidence>
<dbReference type="Pfam" id="PF00067">
    <property type="entry name" value="p450"/>
    <property type="match status" value="2"/>
</dbReference>
<dbReference type="InterPro" id="IPR002397">
    <property type="entry name" value="Cyt_P450_B"/>
</dbReference>
<evidence type="ECO:0000256" key="1">
    <source>
        <dbReference type="ARBA" id="ARBA00010617"/>
    </source>
</evidence>
<name>A0A9X6UJD6_BACCE</name>
<dbReference type="GO" id="GO:0016705">
    <property type="term" value="F:oxidoreductase activity, acting on paired donors, with incorporation or reduction of molecular oxygen"/>
    <property type="evidence" value="ECO:0007669"/>
    <property type="project" value="InterPro"/>
</dbReference>
<dbReference type="InterPro" id="IPR001128">
    <property type="entry name" value="Cyt_P450"/>
</dbReference>
<comment type="similarity">
    <text evidence="1">Belongs to the cytochrome P450 family.</text>
</comment>
<protein>
    <submittedName>
        <fullName evidence="7">Cytochrome P450</fullName>
    </submittedName>
</protein>
<evidence type="ECO:0000256" key="4">
    <source>
        <dbReference type="ARBA" id="ARBA00023002"/>
    </source>
</evidence>
<dbReference type="CDD" id="cd11032">
    <property type="entry name" value="P450_EryK-like"/>
    <property type="match status" value="1"/>
</dbReference>
<evidence type="ECO:0000313" key="8">
    <source>
        <dbReference type="Proteomes" id="UP000219869"/>
    </source>
</evidence>
<keyword evidence="3" id="KW-0479">Metal-binding</keyword>
<dbReference type="PANTHER" id="PTHR46696:SF1">
    <property type="entry name" value="CYTOCHROME P450 YJIB-RELATED"/>
    <property type="match status" value="1"/>
</dbReference>
<organism evidence="7 8">
    <name type="scientific">Bacillus cereus</name>
    <dbReference type="NCBI Taxonomy" id="1396"/>
    <lineage>
        <taxon>Bacteria</taxon>
        <taxon>Bacillati</taxon>
        <taxon>Bacillota</taxon>
        <taxon>Bacilli</taxon>
        <taxon>Bacillales</taxon>
        <taxon>Bacillaceae</taxon>
        <taxon>Bacillus</taxon>
        <taxon>Bacillus cereus group</taxon>
    </lineage>
</organism>
<dbReference type="PRINTS" id="PR00359">
    <property type="entry name" value="BP450"/>
</dbReference>
<evidence type="ECO:0000256" key="2">
    <source>
        <dbReference type="ARBA" id="ARBA00022617"/>
    </source>
</evidence>
<evidence type="ECO:0000313" key="7">
    <source>
        <dbReference type="EMBL" id="PEQ83430.1"/>
    </source>
</evidence>
<dbReference type="GO" id="GO:0005506">
    <property type="term" value="F:iron ion binding"/>
    <property type="evidence" value="ECO:0007669"/>
    <property type="project" value="InterPro"/>
</dbReference>
<comment type="caution">
    <text evidence="7">The sequence shown here is derived from an EMBL/GenBank/DDBJ whole genome shotgun (WGS) entry which is preliminary data.</text>
</comment>
<evidence type="ECO:0000256" key="6">
    <source>
        <dbReference type="ARBA" id="ARBA00023033"/>
    </source>
</evidence>
<dbReference type="GO" id="GO:0020037">
    <property type="term" value="F:heme binding"/>
    <property type="evidence" value="ECO:0007669"/>
    <property type="project" value="InterPro"/>
</dbReference>